<comment type="caution">
    <text evidence="2">The sequence shown here is derived from an EMBL/GenBank/DDBJ whole genome shotgun (WGS) entry which is preliminary data.</text>
</comment>
<name>A0A8S1WFG1_9CILI</name>
<keyword evidence="3" id="KW-1185">Reference proteome</keyword>
<proteinExistence type="predicted"/>
<evidence type="ECO:0000313" key="2">
    <source>
        <dbReference type="EMBL" id="CAD8188053.1"/>
    </source>
</evidence>
<accession>A0A8S1WFG1</accession>
<evidence type="ECO:0000313" key="3">
    <source>
        <dbReference type="Proteomes" id="UP000689195"/>
    </source>
</evidence>
<dbReference type="EMBL" id="CAJJDO010000090">
    <property type="protein sequence ID" value="CAD8188053.1"/>
    <property type="molecule type" value="Genomic_DNA"/>
</dbReference>
<dbReference type="AlphaFoldDB" id="A0A8S1WFG1"/>
<feature type="signal peptide" evidence="1">
    <location>
        <begin position="1"/>
        <end position="22"/>
    </location>
</feature>
<reference evidence="2" key="1">
    <citation type="submission" date="2021-01" db="EMBL/GenBank/DDBJ databases">
        <authorList>
            <consortium name="Genoscope - CEA"/>
            <person name="William W."/>
        </authorList>
    </citation>
    <scope>NUCLEOTIDE SEQUENCE</scope>
</reference>
<dbReference type="OrthoDB" id="298036at2759"/>
<sequence length="135" mass="15611">MIIIVNLLFILVNSQQVIQTLGQQITKNGLEYKNSKGQKFSISKSCRQFENGDPVLNSKVDESQYYFLVKLTCNDIVDDENFFNKERDDGNSTIDKDKKVDDKSPYYCTLNVTFDNSEHCCCPERKNGFQFKILN</sequence>
<dbReference type="Proteomes" id="UP000689195">
    <property type="component" value="Unassembled WGS sequence"/>
</dbReference>
<gene>
    <name evidence="2" type="ORF">PPENT_87.1.T0900179</name>
</gene>
<feature type="chain" id="PRO_5035851404" evidence="1">
    <location>
        <begin position="23"/>
        <end position="135"/>
    </location>
</feature>
<evidence type="ECO:0000256" key="1">
    <source>
        <dbReference type="SAM" id="SignalP"/>
    </source>
</evidence>
<protein>
    <submittedName>
        <fullName evidence="2">Uncharacterized protein</fullName>
    </submittedName>
</protein>
<organism evidence="2 3">
    <name type="scientific">Paramecium pentaurelia</name>
    <dbReference type="NCBI Taxonomy" id="43138"/>
    <lineage>
        <taxon>Eukaryota</taxon>
        <taxon>Sar</taxon>
        <taxon>Alveolata</taxon>
        <taxon>Ciliophora</taxon>
        <taxon>Intramacronucleata</taxon>
        <taxon>Oligohymenophorea</taxon>
        <taxon>Peniculida</taxon>
        <taxon>Parameciidae</taxon>
        <taxon>Paramecium</taxon>
    </lineage>
</organism>
<keyword evidence="1" id="KW-0732">Signal</keyword>